<proteinExistence type="predicted"/>
<name>A0ABW4QHG5_9BACL</name>
<protein>
    <submittedName>
        <fullName evidence="2">DUF6602 domain-containing protein</fullName>
    </submittedName>
</protein>
<dbReference type="Proteomes" id="UP001597273">
    <property type="component" value="Unassembled WGS sequence"/>
</dbReference>
<evidence type="ECO:0000259" key="1">
    <source>
        <dbReference type="Pfam" id="PF20247"/>
    </source>
</evidence>
<dbReference type="EMBL" id="JBHUFW010000005">
    <property type="protein sequence ID" value="MFD1863057.1"/>
    <property type="molecule type" value="Genomic_DNA"/>
</dbReference>
<keyword evidence="3" id="KW-1185">Reference proteome</keyword>
<sequence length="254" mass="29201">MEPNSLNYQKSIAREFNATKDRIRNLIGSAHWGEEGRYKEIILMNFLKRFLPTTIAVGTGFIKSNEKLSSQIDIIIYNPSIAGYFKENDFVIVHPESVYGVIEVKSNPNSYKISEAIDKLNTIGQVTKIPIFNGLFIFGEIEQEVNVASFLLTKPRKGSLFEKSLNDSFNCVNSVNHIVSNDGAFIKKWEKEIEFRSYSISDLATSYFFSNLIEFINIRNNLSNISASMYQHLYPIKEGKEQHKTWTLRFNRTN</sequence>
<gene>
    <name evidence="2" type="ORF">ACFSDB_08950</name>
</gene>
<dbReference type="CDD" id="cd21173">
    <property type="entry name" value="NucC-like"/>
    <property type="match status" value="1"/>
</dbReference>
<evidence type="ECO:0000313" key="2">
    <source>
        <dbReference type="EMBL" id="MFD1863057.1"/>
    </source>
</evidence>
<evidence type="ECO:0000313" key="3">
    <source>
        <dbReference type="Proteomes" id="UP001597273"/>
    </source>
</evidence>
<dbReference type="RefSeq" id="WP_204891954.1">
    <property type="nucleotide sequence ID" value="NZ_JBHUFW010000005.1"/>
</dbReference>
<dbReference type="Pfam" id="PF20247">
    <property type="entry name" value="DUF6602"/>
    <property type="match status" value="1"/>
</dbReference>
<feature type="domain" description="DUF6602" evidence="1">
    <location>
        <begin position="29"/>
        <end position="123"/>
    </location>
</feature>
<dbReference type="InterPro" id="IPR046537">
    <property type="entry name" value="DUF6602"/>
</dbReference>
<reference evidence="3" key="1">
    <citation type="journal article" date="2019" name="Int. J. Syst. Evol. Microbiol.">
        <title>The Global Catalogue of Microorganisms (GCM) 10K type strain sequencing project: providing services to taxonomists for standard genome sequencing and annotation.</title>
        <authorList>
            <consortium name="The Broad Institute Genomics Platform"/>
            <consortium name="The Broad Institute Genome Sequencing Center for Infectious Disease"/>
            <person name="Wu L."/>
            <person name="Ma J."/>
        </authorList>
    </citation>
    <scope>NUCLEOTIDE SEQUENCE [LARGE SCALE GENOMIC DNA]</scope>
    <source>
        <strain evidence="3">CGMCC 1.15475</strain>
    </source>
</reference>
<accession>A0ABW4QHG5</accession>
<comment type="caution">
    <text evidence="2">The sequence shown here is derived from an EMBL/GenBank/DDBJ whole genome shotgun (WGS) entry which is preliminary data.</text>
</comment>
<organism evidence="2 3">
    <name type="scientific">Planococcus chinensis</name>
    <dbReference type="NCBI Taxonomy" id="272917"/>
    <lineage>
        <taxon>Bacteria</taxon>
        <taxon>Bacillati</taxon>
        <taxon>Bacillota</taxon>
        <taxon>Bacilli</taxon>
        <taxon>Bacillales</taxon>
        <taxon>Caryophanaceae</taxon>
        <taxon>Planococcus</taxon>
    </lineage>
</organism>